<dbReference type="InterPro" id="IPR008332">
    <property type="entry name" value="MethylG_MeTrfase_N"/>
</dbReference>
<dbReference type="EMBL" id="BMAW01023693">
    <property type="protein sequence ID" value="GFT84204.1"/>
    <property type="molecule type" value="Genomic_DNA"/>
</dbReference>
<proteinExistence type="predicted"/>
<dbReference type="GO" id="GO:0006281">
    <property type="term" value="P:DNA repair"/>
    <property type="evidence" value="ECO:0007669"/>
    <property type="project" value="InterPro"/>
</dbReference>
<comment type="caution">
    <text evidence="2">The sequence shown here is derived from an EMBL/GenBank/DDBJ whole genome shotgun (WGS) entry which is preliminary data.</text>
</comment>
<dbReference type="GO" id="GO:0003908">
    <property type="term" value="F:methylated-DNA-[protein]-cysteine S-methyltransferase activity"/>
    <property type="evidence" value="ECO:0007669"/>
    <property type="project" value="InterPro"/>
</dbReference>
<keyword evidence="3" id="KW-1185">Reference proteome</keyword>
<evidence type="ECO:0000313" key="3">
    <source>
        <dbReference type="Proteomes" id="UP000887013"/>
    </source>
</evidence>
<evidence type="ECO:0000313" key="2">
    <source>
        <dbReference type="EMBL" id="GFT84204.1"/>
    </source>
</evidence>
<dbReference type="InterPro" id="IPR036631">
    <property type="entry name" value="MGMT_N_sf"/>
</dbReference>
<accession>A0A8X6PQX6</accession>
<sequence>MNLCNKSEYCIKSPIGNLKILYCERGIHSIENVANTVKSLEFHSLENISNGVLKDAIQWLKCYFESDFETTKSSLPLICPTVFMSKVAKEAYYPGNQYRDLITPRKVSQEPFVSENIATIGLKIIHSLFTYNLFFIELHFSDWSGTQLLSVTQDLTTI</sequence>
<dbReference type="AlphaFoldDB" id="A0A8X6PQX6"/>
<name>A0A8X6PQX6_NEPPI</name>
<dbReference type="Proteomes" id="UP000887013">
    <property type="component" value="Unassembled WGS sequence"/>
</dbReference>
<dbReference type="OrthoDB" id="1907495at2759"/>
<protein>
    <recommendedName>
        <fullName evidence="1">Methylguanine DNA methyltransferase ribonuclease-like domain-containing protein</fullName>
    </recommendedName>
</protein>
<reference evidence="2" key="1">
    <citation type="submission" date="2020-08" db="EMBL/GenBank/DDBJ databases">
        <title>Multicomponent nature underlies the extraordinary mechanical properties of spider dragline silk.</title>
        <authorList>
            <person name="Kono N."/>
            <person name="Nakamura H."/>
            <person name="Mori M."/>
            <person name="Yoshida Y."/>
            <person name="Ohtoshi R."/>
            <person name="Malay A.D."/>
            <person name="Moran D.A.P."/>
            <person name="Tomita M."/>
            <person name="Numata K."/>
            <person name="Arakawa K."/>
        </authorList>
    </citation>
    <scope>NUCLEOTIDE SEQUENCE</scope>
</reference>
<dbReference type="SUPFAM" id="SSF53155">
    <property type="entry name" value="Methylated DNA-protein cysteine methyltransferase domain"/>
    <property type="match status" value="1"/>
</dbReference>
<organism evidence="2 3">
    <name type="scientific">Nephila pilipes</name>
    <name type="common">Giant wood spider</name>
    <name type="synonym">Nephila maculata</name>
    <dbReference type="NCBI Taxonomy" id="299642"/>
    <lineage>
        <taxon>Eukaryota</taxon>
        <taxon>Metazoa</taxon>
        <taxon>Ecdysozoa</taxon>
        <taxon>Arthropoda</taxon>
        <taxon>Chelicerata</taxon>
        <taxon>Arachnida</taxon>
        <taxon>Araneae</taxon>
        <taxon>Araneomorphae</taxon>
        <taxon>Entelegynae</taxon>
        <taxon>Araneoidea</taxon>
        <taxon>Nephilidae</taxon>
        <taxon>Nephila</taxon>
    </lineage>
</organism>
<dbReference type="Pfam" id="PF02870">
    <property type="entry name" value="Methyltransf_1N"/>
    <property type="match status" value="1"/>
</dbReference>
<gene>
    <name evidence="2" type="ORF">NPIL_548401</name>
</gene>
<feature type="domain" description="Methylguanine DNA methyltransferase ribonuclease-like" evidence="1">
    <location>
        <begin position="11"/>
        <end position="67"/>
    </location>
</feature>
<dbReference type="Gene3D" id="3.30.160.70">
    <property type="entry name" value="Methylated DNA-protein cysteine methyltransferase domain"/>
    <property type="match status" value="1"/>
</dbReference>
<evidence type="ECO:0000259" key="1">
    <source>
        <dbReference type="Pfam" id="PF02870"/>
    </source>
</evidence>